<dbReference type="Proteomes" id="UP000696485">
    <property type="component" value="Unassembled WGS sequence"/>
</dbReference>
<comment type="caution">
    <text evidence="2">The sequence shown here is derived from an EMBL/GenBank/DDBJ whole genome shotgun (WGS) entry which is preliminary data.</text>
</comment>
<reference evidence="2" key="1">
    <citation type="journal article" date="2020" name="Fungal Divers.">
        <title>Resolving the Mortierellaceae phylogeny through synthesis of multi-gene phylogenetics and phylogenomics.</title>
        <authorList>
            <person name="Vandepol N."/>
            <person name="Liber J."/>
            <person name="Desiro A."/>
            <person name="Na H."/>
            <person name="Kennedy M."/>
            <person name="Barry K."/>
            <person name="Grigoriev I.V."/>
            <person name="Miller A.N."/>
            <person name="O'Donnell K."/>
            <person name="Stajich J.E."/>
            <person name="Bonito G."/>
        </authorList>
    </citation>
    <scope>NUCLEOTIDE SEQUENCE</scope>
    <source>
        <strain evidence="2">NVP1</strain>
    </source>
</reference>
<dbReference type="EMBL" id="JAAAUY010000063">
    <property type="protein sequence ID" value="KAF9336343.1"/>
    <property type="molecule type" value="Genomic_DNA"/>
</dbReference>
<sequence>MAYTESRSAPITIYSRQENDFAQDIVSTRRSFSMSPIGGAAGAMKKFLSRRRGNTGEGYGSTESLPRLQAFEIVGGNGSISPGTMVYDVEPLHSPRSSVKISVTANSPTTPKSPTLQTMFGRFGRDRTHPRLGSMTETQGLAPSATEKAWKKLNRRSLSADSLPPFRAESCGTVGGVPKEQKIHPLAVGPGDSFNGNTISPVSGVNHLTNNMSAANALLESDPEFFHNSAEFLNMHHNRSYTEDWAKRNKRHTAISRRQSESSLLNIISEPYESSDNHNCGVWDRTLGVGASSESLPLPLTSLSSPTQYYDCPQTRNVVRFYLANNEYQFDEMLDSGFPSRSLRLAEETTEDSHFMTLRLTLTPWHARAEESQLYGPENTAKAPHLRSMVYKLFSRSSSSLLLSTSPPTPSSVSSVARHHVAKDSIYSGVDDVGARGDRSLSFSSTSSVFTPPTASPIPGEPSAHTKKLRGPTRDRGFRIIATSNISESPMSPTQTRDYQYLSSPPLTPVQQRSGSLSVLSLPICASDEPSPANPARRKASTPALFYSVAQGNASSLSLPETIERPRSAVPSKSGNVQSQRSSHDLQQQYQQNHYNLQQQQQRWHQSRSQQQQQQQEPPCSPLNHQAKHPLSPTAIDGRDRARVFSVAHPRPHEEPSAQASRVGAHEDRRRNMSVPSISTGHTVAQPFVFP</sequence>
<keyword evidence="3" id="KW-1185">Reference proteome</keyword>
<evidence type="ECO:0000313" key="2">
    <source>
        <dbReference type="EMBL" id="KAF9336343.1"/>
    </source>
</evidence>
<feature type="compositionally biased region" description="Polar residues" evidence="1">
    <location>
        <begin position="482"/>
        <end position="515"/>
    </location>
</feature>
<feature type="compositionally biased region" description="Polar residues" evidence="1">
    <location>
        <begin position="674"/>
        <end position="683"/>
    </location>
</feature>
<accession>A0A9P5VQ37</accession>
<feature type="region of interest" description="Disordered" evidence="1">
    <location>
        <begin position="442"/>
        <end position="515"/>
    </location>
</feature>
<proteinExistence type="predicted"/>
<evidence type="ECO:0000256" key="1">
    <source>
        <dbReference type="SAM" id="MobiDB-lite"/>
    </source>
</evidence>
<dbReference type="AlphaFoldDB" id="A0A9P5VQ37"/>
<gene>
    <name evidence="2" type="ORF">BG006_008961</name>
</gene>
<evidence type="ECO:0000313" key="3">
    <source>
        <dbReference type="Proteomes" id="UP000696485"/>
    </source>
</evidence>
<protein>
    <submittedName>
        <fullName evidence="2">Uncharacterized protein</fullName>
    </submittedName>
</protein>
<feature type="region of interest" description="Disordered" evidence="1">
    <location>
        <begin position="553"/>
        <end position="691"/>
    </location>
</feature>
<feature type="compositionally biased region" description="Polar residues" evidence="1">
    <location>
        <begin position="571"/>
        <end position="581"/>
    </location>
</feature>
<feature type="compositionally biased region" description="Low complexity" evidence="1">
    <location>
        <begin position="586"/>
        <end position="616"/>
    </location>
</feature>
<organism evidence="2 3">
    <name type="scientific">Podila minutissima</name>
    <dbReference type="NCBI Taxonomy" id="64525"/>
    <lineage>
        <taxon>Eukaryota</taxon>
        <taxon>Fungi</taxon>
        <taxon>Fungi incertae sedis</taxon>
        <taxon>Mucoromycota</taxon>
        <taxon>Mortierellomycotina</taxon>
        <taxon>Mortierellomycetes</taxon>
        <taxon>Mortierellales</taxon>
        <taxon>Mortierellaceae</taxon>
        <taxon>Podila</taxon>
    </lineage>
</organism>
<name>A0A9P5VQ37_9FUNG</name>
<feature type="compositionally biased region" description="Low complexity" evidence="1">
    <location>
        <begin position="442"/>
        <end position="453"/>
    </location>
</feature>